<keyword evidence="1" id="KW-0732">Signal</keyword>
<accession>A0ABU5VXI1</accession>
<evidence type="ECO:0000256" key="1">
    <source>
        <dbReference type="SAM" id="SignalP"/>
    </source>
</evidence>
<protein>
    <recommendedName>
        <fullName evidence="4">FecR protein domain-containing protein</fullName>
    </recommendedName>
</protein>
<gene>
    <name evidence="2" type="ORF">SHI21_16190</name>
</gene>
<name>A0ABU5VXI1_9BACT</name>
<evidence type="ECO:0008006" key="4">
    <source>
        <dbReference type="Google" id="ProtNLM"/>
    </source>
</evidence>
<feature type="chain" id="PRO_5045568639" description="FecR protein domain-containing protein" evidence="1">
    <location>
        <begin position="20"/>
        <end position="360"/>
    </location>
</feature>
<organism evidence="2 3">
    <name type="scientific">Bacteriovorax antarcticus</name>
    <dbReference type="NCBI Taxonomy" id="3088717"/>
    <lineage>
        <taxon>Bacteria</taxon>
        <taxon>Pseudomonadati</taxon>
        <taxon>Bdellovibrionota</taxon>
        <taxon>Bacteriovoracia</taxon>
        <taxon>Bacteriovoracales</taxon>
        <taxon>Bacteriovoracaceae</taxon>
        <taxon>Bacteriovorax</taxon>
    </lineage>
</organism>
<proteinExistence type="predicted"/>
<feature type="signal peptide" evidence="1">
    <location>
        <begin position="1"/>
        <end position="19"/>
    </location>
</feature>
<sequence>MNKILSILAVLILPTLTFAAPVQFGRVVDIKGSAFVSYEGQTHEIKKGETLYTNSEINIEHGGQVTFTDNADHQFHMGNASTAAIYAGKVELRSGDVWVQSINKTDDYLLTSANATVNYTGGEAIFSYDSVKGKTQLMVINGLMKFSNLRTPELNLTVAEGNFSFVDPSFEEGMPRDPTPVGEKTYGQLVAMFPGIAPMDKHSVEIFKNQNGKSAQRSIASAPEAPAHHVAATEHKAAAELEKEYKAELMKLTDKKARVAHAPSKKEVSTVANTAAKAKTPVANELVVKIYGLAGSDTSATTAIYDITPSESKRAPASVPEVISETVLDQAVPKADNMNTIPTTPQYKESEKLIDQLNKL</sequence>
<dbReference type="EMBL" id="JAYGJQ010000002">
    <property type="protein sequence ID" value="MEA9357772.1"/>
    <property type="molecule type" value="Genomic_DNA"/>
</dbReference>
<comment type="caution">
    <text evidence="2">The sequence shown here is derived from an EMBL/GenBank/DDBJ whole genome shotgun (WGS) entry which is preliminary data.</text>
</comment>
<reference evidence="2 3" key="1">
    <citation type="submission" date="2023-11" db="EMBL/GenBank/DDBJ databases">
        <title>A Novel Polar Bacteriovorax (B. antarcticus) Isolated from the Biocrust in Antarctica.</title>
        <authorList>
            <person name="Mun W."/>
            <person name="Choi S.Y."/>
            <person name="Mitchell R.J."/>
        </authorList>
    </citation>
    <scope>NUCLEOTIDE SEQUENCE [LARGE SCALE GENOMIC DNA]</scope>
    <source>
        <strain evidence="2 3">PP10</strain>
    </source>
</reference>
<dbReference type="RefSeq" id="WP_323577925.1">
    <property type="nucleotide sequence ID" value="NZ_JAYGJQ010000002.1"/>
</dbReference>
<dbReference type="Proteomes" id="UP001302274">
    <property type="component" value="Unassembled WGS sequence"/>
</dbReference>
<keyword evidence="3" id="KW-1185">Reference proteome</keyword>
<evidence type="ECO:0000313" key="2">
    <source>
        <dbReference type="EMBL" id="MEA9357772.1"/>
    </source>
</evidence>
<evidence type="ECO:0000313" key="3">
    <source>
        <dbReference type="Proteomes" id="UP001302274"/>
    </source>
</evidence>